<keyword evidence="8" id="KW-0902">Two-component regulatory system</keyword>
<keyword evidence="9" id="KW-0472">Membrane</keyword>
<keyword evidence="9" id="KW-0812">Transmembrane</keyword>
<evidence type="ECO:0000256" key="7">
    <source>
        <dbReference type="ARBA" id="ARBA00022840"/>
    </source>
</evidence>
<evidence type="ECO:0000256" key="9">
    <source>
        <dbReference type="SAM" id="Phobius"/>
    </source>
</evidence>
<dbReference type="SUPFAM" id="SSF47384">
    <property type="entry name" value="Homodimeric domain of signal transducing histidine kinase"/>
    <property type="match status" value="1"/>
</dbReference>
<dbReference type="InterPro" id="IPR036097">
    <property type="entry name" value="HisK_dim/P_sf"/>
</dbReference>
<dbReference type="CDD" id="cd00075">
    <property type="entry name" value="HATPase"/>
    <property type="match status" value="1"/>
</dbReference>
<keyword evidence="5" id="KW-0547">Nucleotide-binding</keyword>
<dbReference type="CDD" id="cd00082">
    <property type="entry name" value="HisKA"/>
    <property type="match status" value="1"/>
</dbReference>
<evidence type="ECO:0000313" key="11">
    <source>
        <dbReference type="EMBL" id="QDU97369.1"/>
    </source>
</evidence>
<feature type="transmembrane region" description="Helical" evidence="9">
    <location>
        <begin position="12"/>
        <end position="35"/>
    </location>
</feature>
<evidence type="ECO:0000256" key="1">
    <source>
        <dbReference type="ARBA" id="ARBA00000085"/>
    </source>
</evidence>
<dbReference type="Gene3D" id="3.30.450.20">
    <property type="entry name" value="PAS domain"/>
    <property type="match status" value="1"/>
</dbReference>
<evidence type="ECO:0000256" key="5">
    <source>
        <dbReference type="ARBA" id="ARBA00022741"/>
    </source>
</evidence>
<evidence type="ECO:0000259" key="10">
    <source>
        <dbReference type="PROSITE" id="PS50109"/>
    </source>
</evidence>
<evidence type="ECO:0000256" key="2">
    <source>
        <dbReference type="ARBA" id="ARBA00012438"/>
    </source>
</evidence>
<dbReference type="EC" id="2.7.13.3" evidence="2"/>
<dbReference type="EMBL" id="CP036433">
    <property type="protein sequence ID" value="QDU97369.1"/>
    <property type="molecule type" value="Genomic_DNA"/>
</dbReference>
<dbReference type="KEGG" id="lcre:Pla8534_52150"/>
<dbReference type="Pfam" id="PF02518">
    <property type="entry name" value="HATPase_c"/>
    <property type="match status" value="1"/>
</dbReference>
<keyword evidence="9" id="KW-1133">Transmembrane helix</keyword>
<feature type="domain" description="Histidine kinase" evidence="10">
    <location>
        <begin position="240"/>
        <end position="450"/>
    </location>
</feature>
<proteinExistence type="predicted"/>
<organism evidence="11 12">
    <name type="scientific">Lignipirellula cremea</name>
    <dbReference type="NCBI Taxonomy" id="2528010"/>
    <lineage>
        <taxon>Bacteria</taxon>
        <taxon>Pseudomonadati</taxon>
        <taxon>Planctomycetota</taxon>
        <taxon>Planctomycetia</taxon>
        <taxon>Pirellulales</taxon>
        <taxon>Pirellulaceae</taxon>
        <taxon>Lignipirellula</taxon>
    </lineage>
</organism>
<dbReference type="InterPro" id="IPR036890">
    <property type="entry name" value="HATPase_C_sf"/>
</dbReference>
<keyword evidence="4 11" id="KW-0808">Transferase</keyword>
<dbReference type="InterPro" id="IPR003594">
    <property type="entry name" value="HATPase_dom"/>
</dbReference>
<dbReference type="GO" id="GO:0000155">
    <property type="term" value="F:phosphorelay sensor kinase activity"/>
    <property type="evidence" value="ECO:0007669"/>
    <property type="project" value="InterPro"/>
</dbReference>
<dbReference type="SMART" id="SM00387">
    <property type="entry name" value="HATPase_c"/>
    <property type="match status" value="1"/>
</dbReference>
<accession>A0A518DZV5</accession>
<dbReference type="Pfam" id="PF00512">
    <property type="entry name" value="HisKA"/>
    <property type="match status" value="1"/>
</dbReference>
<keyword evidence="6" id="KW-0418">Kinase</keyword>
<evidence type="ECO:0000256" key="6">
    <source>
        <dbReference type="ARBA" id="ARBA00022777"/>
    </source>
</evidence>
<dbReference type="PANTHER" id="PTHR43065:SF10">
    <property type="entry name" value="PEROXIDE STRESS-ACTIVATED HISTIDINE KINASE MAK3"/>
    <property type="match status" value="1"/>
</dbReference>
<dbReference type="InterPro" id="IPR004358">
    <property type="entry name" value="Sig_transdc_His_kin-like_C"/>
</dbReference>
<dbReference type="InterPro" id="IPR005467">
    <property type="entry name" value="His_kinase_dom"/>
</dbReference>
<dbReference type="PRINTS" id="PR00344">
    <property type="entry name" value="BCTRLSENSOR"/>
</dbReference>
<dbReference type="NCBIfam" id="TIGR00229">
    <property type="entry name" value="sensory_box"/>
    <property type="match status" value="1"/>
</dbReference>
<name>A0A518DZV5_9BACT</name>
<dbReference type="GO" id="GO:0005524">
    <property type="term" value="F:ATP binding"/>
    <property type="evidence" value="ECO:0007669"/>
    <property type="project" value="UniProtKB-KW"/>
</dbReference>
<reference evidence="11 12" key="1">
    <citation type="submission" date="2019-02" db="EMBL/GenBank/DDBJ databases">
        <title>Deep-cultivation of Planctomycetes and their phenomic and genomic characterization uncovers novel biology.</title>
        <authorList>
            <person name="Wiegand S."/>
            <person name="Jogler M."/>
            <person name="Boedeker C."/>
            <person name="Pinto D."/>
            <person name="Vollmers J."/>
            <person name="Rivas-Marin E."/>
            <person name="Kohn T."/>
            <person name="Peeters S.H."/>
            <person name="Heuer A."/>
            <person name="Rast P."/>
            <person name="Oberbeckmann S."/>
            <person name="Bunk B."/>
            <person name="Jeske O."/>
            <person name="Meyerdierks A."/>
            <person name="Storesund J.E."/>
            <person name="Kallscheuer N."/>
            <person name="Luecker S."/>
            <person name="Lage O.M."/>
            <person name="Pohl T."/>
            <person name="Merkel B.J."/>
            <person name="Hornburger P."/>
            <person name="Mueller R.-W."/>
            <person name="Bruemmer F."/>
            <person name="Labrenz M."/>
            <person name="Spormann A.M."/>
            <person name="Op den Camp H."/>
            <person name="Overmann J."/>
            <person name="Amann R."/>
            <person name="Jetten M.S.M."/>
            <person name="Mascher T."/>
            <person name="Medema M.H."/>
            <person name="Devos D.P."/>
            <person name="Kaster A.-K."/>
            <person name="Ovreas L."/>
            <person name="Rohde M."/>
            <person name="Galperin M.Y."/>
            <person name="Jogler C."/>
        </authorList>
    </citation>
    <scope>NUCLEOTIDE SEQUENCE [LARGE SCALE GENOMIC DNA]</scope>
    <source>
        <strain evidence="11 12">Pla85_3_4</strain>
    </source>
</reference>
<dbReference type="Gene3D" id="3.30.565.10">
    <property type="entry name" value="Histidine kinase-like ATPase, C-terminal domain"/>
    <property type="match status" value="1"/>
</dbReference>
<evidence type="ECO:0000313" key="12">
    <source>
        <dbReference type="Proteomes" id="UP000317648"/>
    </source>
</evidence>
<dbReference type="RefSeq" id="WP_145056151.1">
    <property type="nucleotide sequence ID" value="NZ_CP036433.1"/>
</dbReference>
<dbReference type="Pfam" id="PF08448">
    <property type="entry name" value="PAS_4"/>
    <property type="match status" value="1"/>
</dbReference>
<keyword evidence="7" id="KW-0067">ATP-binding</keyword>
<dbReference type="OrthoDB" id="9815750at2"/>
<keyword evidence="3" id="KW-0597">Phosphoprotein</keyword>
<protein>
    <recommendedName>
        <fullName evidence="2">histidine kinase</fullName>
        <ecNumber evidence="2">2.7.13.3</ecNumber>
    </recommendedName>
</protein>
<sequence length="453" mass="49856">MFHVQEARLGTRLLAAIGAVVLLSFTALSVTVWILKDFERELEIVARMMEHLPATDMASARELAGDLRLQSRLTVLMVLNVILTAAALALLVRAYMTSQRSLRDVKVLAGDILASMDQGVITTDRNIIITSINPSGCALLGLEGDWIGRPLQSVGEKHQTLEGIVHHVLESHERVRDLDYAVENHGHPRNYRAGCTLLRDEQQIEIGAVLHVRDVTQRTLMDQRLRRMERYMGLGSLAAGLHHEIKNPLSALSLHVQLLDEELQGSDTTPEIDEMLGVLRSEVVRIAGVLEGFRNYASMSHLRRSEAVVGSLVEKLARLIGPQAKQQGVELKLDLPEPSATKFSVDAIRIEQLLLNLVLNALQVMPQGGVLTIAVKRRGDTLQLEVGDTGPGIPEDLRDKIFDPYFTTRSDGNGMGLALCEKIVRQHNGSLEFTTGPQGTVFVATLPPDENTA</sequence>
<dbReference type="Proteomes" id="UP000317648">
    <property type="component" value="Chromosome"/>
</dbReference>
<dbReference type="PANTHER" id="PTHR43065">
    <property type="entry name" value="SENSOR HISTIDINE KINASE"/>
    <property type="match status" value="1"/>
</dbReference>
<dbReference type="SUPFAM" id="SSF55785">
    <property type="entry name" value="PYP-like sensor domain (PAS domain)"/>
    <property type="match status" value="1"/>
</dbReference>
<dbReference type="InterPro" id="IPR003661">
    <property type="entry name" value="HisK_dim/P_dom"/>
</dbReference>
<feature type="transmembrane region" description="Helical" evidence="9">
    <location>
        <begin position="73"/>
        <end position="96"/>
    </location>
</feature>
<dbReference type="SMART" id="SM00388">
    <property type="entry name" value="HisKA"/>
    <property type="match status" value="1"/>
</dbReference>
<dbReference type="SUPFAM" id="SSF55874">
    <property type="entry name" value="ATPase domain of HSP90 chaperone/DNA topoisomerase II/histidine kinase"/>
    <property type="match status" value="1"/>
</dbReference>
<evidence type="ECO:0000256" key="8">
    <source>
        <dbReference type="ARBA" id="ARBA00023012"/>
    </source>
</evidence>
<gene>
    <name evidence="11" type="primary">zraS_5</name>
    <name evidence="11" type="ORF">Pla8534_52150</name>
</gene>
<dbReference type="InterPro" id="IPR013656">
    <property type="entry name" value="PAS_4"/>
</dbReference>
<dbReference type="Gene3D" id="1.10.287.130">
    <property type="match status" value="1"/>
</dbReference>
<dbReference type="InterPro" id="IPR035965">
    <property type="entry name" value="PAS-like_dom_sf"/>
</dbReference>
<comment type="catalytic activity">
    <reaction evidence="1">
        <text>ATP + protein L-histidine = ADP + protein N-phospho-L-histidine.</text>
        <dbReference type="EC" id="2.7.13.3"/>
    </reaction>
</comment>
<evidence type="ECO:0000256" key="3">
    <source>
        <dbReference type="ARBA" id="ARBA00022553"/>
    </source>
</evidence>
<dbReference type="PROSITE" id="PS50109">
    <property type="entry name" value="HIS_KIN"/>
    <property type="match status" value="1"/>
</dbReference>
<dbReference type="InterPro" id="IPR000014">
    <property type="entry name" value="PAS"/>
</dbReference>
<dbReference type="AlphaFoldDB" id="A0A518DZV5"/>
<evidence type="ECO:0000256" key="4">
    <source>
        <dbReference type="ARBA" id="ARBA00022679"/>
    </source>
</evidence>
<keyword evidence="12" id="KW-1185">Reference proteome</keyword>
<dbReference type="CDD" id="cd00130">
    <property type="entry name" value="PAS"/>
    <property type="match status" value="1"/>
</dbReference>